<evidence type="ECO:0000256" key="1">
    <source>
        <dbReference type="ARBA" id="ARBA00000677"/>
    </source>
</evidence>
<evidence type="ECO:0000256" key="6">
    <source>
        <dbReference type="PIRSR" id="PIRSR600223-1"/>
    </source>
</evidence>
<comment type="caution">
    <text evidence="7">Lacks conserved residue(s) required for the propagation of feature annotation.</text>
</comment>
<evidence type="ECO:0000256" key="5">
    <source>
        <dbReference type="ARBA" id="ARBA00022801"/>
    </source>
</evidence>
<dbReference type="GO" id="GO:0005886">
    <property type="term" value="C:plasma membrane"/>
    <property type="evidence" value="ECO:0007669"/>
    <property type="project" value="UniProtKB-SubCell"/>
</dbReference>
<keyword evidence="7" id="KW-0812">Transmembrane</keyword>
<proteinExistence type="inferred from homology"/>
<organism evidence="9 10">
    <name type="scientific">Hydrogenispora ethanolica</name>
    <dbReference type="NCBI Taxonomy" id="1082276"/>
    <lineage>
        <taxon>Bacteria</taxon>
        <taxon>Bacillati</taxon>
        <taxon>Bacillota</taxon>
        <taxon>Hydrogenispora</taxon>
    </lineage>
</organism>
<dbReference type="InterPro" id="IPR019533">
    <property type="entry name" value="Peptidase_S26"/>
</dbReference>
<dbReference type="PRINTS" id="PR00727">
    <property type="entry name" value="LEADERPTASE"/>
</dbReference>
<protein>
    <recommendedName>
        <fullName evidence="4 7">Signal peptidase I</fullName>
        <ecNumber evidence="4 7">3.4.21.89</ecNumber>
    </recommendedName>
</protein>
<dbReference type="GO" id="GO:0009003">
    <property type="term" value="F:signal peptidase activity"/>
    <property type="evidence" value="ECO:0007669"/>
    <property type="project" value="UniProtKB-EC"/>
</dbReference>
<dbReference type="CDD" id="cd06530">
    <property type="entry name" value="S26_SPase_I"/>
    <property type="match status" value="1"/>
</dbReference>
<dbReference type="Pfam" id="PF10502">
    <property type="entry name" value="Peptidase_S26"/>
    <property type="match status" value="1"/>
</dbReference>
<keyword evidence="5 7" id="KW-0378">Hydrolase</keyword>
<dbReference type="Gene3D" id="2.10.109.10">
    <property type="entry name" value="Umud Fragment, subunit A"/>
    <property type="match status" value="1"/>
</dbReference>
<keyword evidence="7" id="KW-1133">Transmembrane helix</keyword>
<dbReference type="PANTHER" id="PTHR43390">
    <property type="entry name" value="SIGNAL PEPTIDASE I"/>
    <property type="match status" value="1"/>
</dbReference>
<dbReference type="PROSITE" id="PS00760">
    <property type="entry name" value="SPASE_I_2"/>
    <property type="match status" value="1"/>
</dbReference>
<dbReference type="RefSeq" id="WP_132014770.1">
    <property type="nucleotide sequence ID" value="NZ_SLUN01000015.1"/>
</dbReference>
<reference evidence="9 10" key="1">
    <citation type="submission" date="2019-03" db="EMBL/GenBank/DDBJ databases">
        <title>Genomic Encyclopedia of Type Strains, Phase IV (KMG-IV): sequencing the most valuable type-strain genomes for metagenomic binning, comparative biology and taxonomic classification.</title>
        <authorList>
            <person name="Goeker M."/>
        </authorList>
    </citation>
    <scope>NUCLEOTIDE SEQUENCE [LARGE SCALE GENOMIC DNA]</scope>
    <source>
        <strain evidence="9 10">LX-B</strain>
    </source>
</reference>
<dbReference type="InterPro" id="IPR000223">
    <property type="entry name" value="Pept_S26A_signal_pept_1"/>
</dbReference>
<dbReference type="PANTHER" id="PTHR43390:SF1">
    <property type="entry name" value="CHLOROPLAST PROCESSING PEPTIDASE"/>
    <property type="match status" value="1"/>
</dbReference>
<keyword evidence="7" id="KW-0645">Protease</keyword>
<comment type="subcellular location">
    <subcellularLocation>
        <location evidence="2">Cell membrane</location>
        <topology evidence="2">Single-pass type II membrane protein</topology>
    </subcellularLocation>
    <subcellularLocation>
        <location evidence="7">Membrane</location>
        <topology evidence="7">Single-pass type II membrane protein</topology>
    </subcellularLocation>
</comment>
<dbReference type="OrthoDB" id="9802919at2"/>
<dbReference type="AlphaFoldDB" id="A0A4R1RLA4"/>
<dbReference type="Proteomes" id="UP000295008">
    <property type="component" value="Unassembled WGS sequence"/>
</dbReference>
<dbReference type="EMBL" id="SLUN01000015">
    <property type="protein sequence ID" value="TCL66532.1"/>
    <property type="molecule type" value="Genomic_DNA"/>
</dbReference>
<evidence type="ECO:0000256" key="2">
    <source>
        <dbReference type="ARBA" id="ARBA00004401"/>
    </source>
</evidence>
<dbReference type="GO" id="GO:0004252">
    <property type="term" value="F:serine-type endopeptidase activity"/>
    <property type="evidence" value="ECO:0007669"/>
    <property type="project" value="InterPro"/>
</dbReference>
<dbReference type="SUPFAM" id="SSF51306">
    <property type="entry name" value="LexA/Signal peptidase"/>
    <property type="match status" value="1"/>
</dbReference>
<comment type="similarity">
    <text evidence="3 7">Belongs to the peptidase S26 family.</text>
</comment>
<feature type="domain" description="Peptidase S26" evidence="8">
    <location>
        <begin position="29"/>
        <end position="199"/>
    </location>
</feature>
<dbReference type="InterPro" id="IPR036286">
    <property type="entry name" value="LexA/Signal_pep-like_sf"/>
</dbReference>
<feature type="active site" evidence="6">
    <location>
        <position position="58"/>
    </location>
</feature>
<dbReference type="InterPro" id="IPR019758">
    <property type="entry name" value="Pept_S26A_signal_pept_1_CS"/>
</dbReference>
<evidence type="ECO:0000313" key="10">
    <source>
        <dbReference type="Proteomes" id="UP000295008"/>
    </source>
</evidence>
<dbReference type="PROSITE" id="PS00761">
    <property type="entry name" value="SPASE_I_3"/>
    <property type="match status" value="1"/>
</dbReference>
<evidence type="ECO:0000256" key="7">
    <source>
        <dbReference type="RuleBase" id="RU362042"/>
    </source>
</evidence>
<dbReference type="InterPro" id="IPR019757">
    <property type="entry name" value="Pept_S26A_signal_pept_1_Lys-AS"/>
</dbReference>
<feature type="transmembrane region" description="Helical" evidence="7">
    <location>
        <begin position="181"/>
        <end position="201"/>
    </location>
</feature>
<dbReference type="GO" id="GO:0006465">
    <property type="term" value="P:signal peptide processing"/>
    <property type="evidence" value="ECO:0007669"/>
    <property type="project" value="InterPro"/>
</dbReference>
<keyword evidence="7" id="KW-0472">Membrane</keyword>
<name>A0A4R1RLA4_HYDET</name>
<evidence type="ECO:0000256" key="3">
    <source>
        <dbReference type="ARBA" id="ARBA00009370"/>
    </source>
</evidence>
<evidence type="ECO:0000313" key="9">
    <source>
        <dbReference type="EMBL" id="TCL66532.1"/>
    </source>
</evidence>
<dbReference type="NCBIfam" id="TIGR02227">
    <property type="entry name" value="sigpep_I_bact"/>
    <property type="match status" value="1"/>
</dbReference>
<evidence type="ECO:0000259" key="8">
    <source>
        <dbReference type="Pfam" id="PF10502"/>
    </source>
</evidence>
<feature type="active site" evidence="6">
    <location>
        <position position="113"/>
    </location>
</feature>
<evidence type="ECO:0000256" key="4">
    <source>
        <dbReference type="ARBA" id="ARBA00013208"/>
    </source>
</evidence>
<keyword evidence="10" id="KW-1185">Reference proteome</keyword>
<comment type="caution">
    <text evidence="9">The sequence shown here is derived from an EMBL/GenBank/DDBJ whole genome shotgun (WGS) entry which is preliminary data.</text>
</comment>
<accession>A0A4R1RLA4</accession>
<gene>
    <name evidence="9" type="ORF">EDC14_101575</name>
</gene>
<dbReference type="EC" id="3.4.21.89" evidence="4 7"/>
<feature type="transmembrane region" description="Helical" evidence="7">
    <location>
        <begin position="30"/>
        <end position="52"/>
    </location>
</feature>
<sequence length="218" mass="25051">MFDKLKAFGREKIPGVCGKTRWLGKAWRELWQFGLVFILTFFVIQPFVIASYDTPTGSMEPTIMTNTRYLALPSVYGGFVRFTAIKLPGFRPIRRGAIVIFKFPRDESQNFVKRVIGLPGEEVAIHGKTVWINGQVLREPYASFDNTVTDDSRADYGPAVVPPGQLFVLGDNRDNSWDSRYWGFVPVANVFGTPLLTFWSYDGERHRLRFREIFKILR</sequence>
<comment type="catalytic activity">
    <reaction evidence="1 7">
        <text>Cleavage of hydrophobic, N-terminal signal or leader sequences from secreted and periplasmic proteins.</text>
        <dbReference type="EC" id="3.4.21.89"/>
    </reaction>
</comment>